<keyword evidence="2" id="KW-0812">Transmembrane</keyword>
<keyword evidence="3" id="KW-0732">Signal</keyword>
<protein>
    <submittedName>
        <fullName evidence="5">Classical arabinogalactan protein 26</fullName>
    </submittedName>
</protein>
<accession>A0A6I9R704</accession>
<dbReference type="InParanoid" id="A0A6I9R704"/>
<organism evidence="4 5">
    <name type="scientific">Elaeis guineensis var. tenera</name>
    <name type="common">Oil palm</name>
    <dbReference type="NCBI Taxonomy" id="51953"/>
    <lineage>
        <taxon>Eukaryota</taxon>
        <taxon>Viridiplantae</taxon>
        <taxon>Streptophyta</taxon>
        <taxon>Embryophyta</taxon>
        <taxon>Tracheophyta</taxon>
        <taxon>Spermatophyta</taxon>
        <taxon>Magnoliopsida</taxon>
        <taxon>Liliopsida</taxon>
        <taxon>Arecaceae</taxon>
        <taxon>Arecoideae</taxon>
        <taxon>Cocoseae</taxon>
        <taxon>Elaeidinae</taxon>
        <taxon>Elaeis</taxon>
    </lineage>
</organism>
<dbReference type="Proteomes" id="UP000504607">
    <property type="component" value="Chromosome 5"/>
</dbReference>
<keyword evidence="4" id="KW-1185">Reference proteome</keyword>
<dbReference type="RefSeq" id="XP_010921722.1">
    <property type="nucleotide sequence ID" value="XM_010923420.3"/>
</dbReference>
<name>A0A6I9R704_ELAGV</name>
<evidence type="ECO:0000256" key="1">
    <source>
        <dbReference type="SAM" id="MobiDB-lite"/>
    </source>
</evidence>
<evidence type="ECO:0000256" key="2">
    <source>
        <dbReference type="SAM" id="Phobius"/>
    </source>
</evidence>
<dbReference type="PANTHER" id="PTHR35725">
    <property type="entry name" value="CLASSICAL ARABINOGALACTAN PROTEIN 26"/>
    <property type="match status" value="1"/>
</dbReference>
<dbReference type="PANTHER" id="PTHR35725:SF4">
    <property type="entry name" value="CLASSICAL ARABINOGALACTAN PROTEIN 26"/>
    <property type="match status" value="1"/>
</dbReference>
<dbReference type="AlphaFoldDB" id="A0A6I9R704"/>
<dbReference type="InterPro" id="IPR039346">
    <property type="entry name" value="AGP25/26"/>
</dbReference>
<feature type="transmembrane region" description="Helical" evidence="2">
    <location>
        <begin position="129"/>
        <end position="146"/>
    </location>
</feature>
<feature type="region of interest" description="Disordered" evidence="1">
    <location>
        <begin position="70"/>
        <end position="116"/>
    </location>
</feature>
<feature type="signal peptide" evidence="3">
    <location>
        <begin position="1"/>
        <end position="35"/>
    </location>
</feature>
<sequence>MATTTSSFTPFCTHTQLLSFLATLLLLTSPTPSCSFTLELKVSGISAAPALLPIEPTISSIPPTLAPDMMPLFPSPGGSAGAAPAGTLPTIPSSPSPPNPDELEPNSAITPSGSAAASSAASSSSLRNLGGMSMVLVCGLVLMWWLELVD</sequence>
<keyword evidence="2" id="KW-1133">Transmembrane helix</keyword>
<reference evidence="5" key="1">
    <citation type="submission" date="2025-08" db="UniProtKB">
        <authorList>
            <consortium name="RefSeq"/>
        </authorList>
    </citation>
    <scope>IDENTIFICATION</scope>
</reference>
<evidence type="ECO:0000313" key="4">
    <source>
        <dbReference type="Proteomes" id="UP000504607"/>
    </source>
</evidence>
<evidence type="ECO:0000313" key="5">
    <source>
        <dbReference type="RefSeq" id="XP_010921722.1"/>
    </source>
</evidence>
<keyword evidence="2" id="KW-0472">Membrane</keyword>
<evidence type="ECO:0000256" key="3">
    <source>
        <dbReference type="SAM" id="SignalP"/>
    </source>
</evidence>
<feature type="chain" id="PRO_5026803839" evidence="3">
    <location>
        <begin position="36"/>
        <end position="150"/>
    </location>
</feature>
<dbReference type="FunCoup" id="A0A6I9R704">
    <property type="interactions" value="83"/>
</dbReference>
<gene>
    <name evidence="5" type="primary">LOC105045222</name>
</gene>
<feature type="compositionally biased region" description="Low complexity" evidence="1">
    <location>
        <begin position="75"/>
        <end position="91"/>
    </location>
</feature>
<proteinExistence type="predicted"/>